<dbReference type="Proteomes" id="UP001152531">
    <property type="component" value="Unassembled WGS sequence"/>
</dbReference>
<name>A0ACA9YEC7_9ASCO</name>
<keyword evidence="2" id="KW-1185">Reference proteome</keyword>
<protein>
    <submittedName>
        <fullName evidence="1">Uncharacterized protein</fullName>
    </submittedName>
</protein>
<accession>A0ACA9YEC7</accession>
<gene>
    <name evidence="1" type="ORF">CLIB1444_12S00254</name>
</gene>
<reference evidence="1" key="1">
    <citation type="submission" date="2022-06" db="EMBL/GenBank/DDBJ databases">
        <authorList>
            <person name="Legras J.-L."/>
            <person name="Devillers H."/>
            <person name="Grondin C."/>
        </authorList>
    </citation>
    <scope>NUCLEOTIDE SEQUENCE</scope>
    <source>
        <strain evidence="1">CLIB 1444</strain>
    </source>
</reference>
<dbReference type="EMBL" id="CALSDN010000012">
    <property type="protein sequence ID" value="CAH6722921.1"/>
    <property type="molecule type" value="Genomic_DNA"/>
</dbReference>
<comment type="caution">
    <text evidence="1">The sequence shown here is derived from an EMBL/GenBank/DDBJ whole genome shotgun (WGS) entry which is preliminary data.</text>
</comment>
<evidence type="ECO:0000313" key="1">
    <source>
        <dbReference type="EMBL" id="CAH6722921.1"/>
    </source>
</evidence>
<evidence type="ECO:0000313" key="2">
    <source>
        <dbReference type="Proteomes" id="UP001152531"/>
    </source>
</evidence>
<organism evidence="1 2">
    <name type="scientific">[Candida] jaroonii</name>
    <dbReference type="NCBI Taxonomy" id="467808"/>
    <lineage>
        <taxon>Eukaryota</taxon>
        <taxon>Fungi</taxon>
        <taxon>Dikarya</taxon>
        <taxon>Ascomycota</taxon>
        <taxon>Saccharomycotina</taxon>
        <taxon>Pichiomycetes</taxon>
        <taxon>Debaryomycetaceae</taxon>
        <taxon>Yamadazyma</taxon>
    </lineage>
</organism>
<sequence>MATVEKFPSSSDMVLLISLDLPICSHRENYKNGRFYTKINFFFTMVAVNFLDVIDLSLDTKLFGDGELELLEHKIFSNISLMERGEPISVPMVENMFAVSRDNVKHKPEAPISTQRQPFKRNYPKSPAPGPTGSGFSMVALIDAIKRSPSLNKRIITDESTVSRNSSFTSFIQLPEYHPPEESDLIMYQKYITCLSMGSEESEIVKPEFPKCPTSTHLANYVHKKYIYNQFLNFQLKRQRSYHNKYANIKLKHHFDMKLSRTVSRRFSKNHRSSSIRCGDL</sequence>
<proteinExistence type="predicted"/>